<feature type="chain" id="PRO_5046598064" description="Type 1 periplasmic binding fold superfamily protein" evidence="1">
    <location>
        <begin position="22"/>
        <end position="188"/>
    </location>
</feature>
<sequence>MKTISFTLFSLLFLTLITSCSDDDAPEIINEEEVITDVTLTFVNEANETQTYTYTDPSYRDENYQEPVIMLKPGSTYQVGLQFFNKSNPQDIEDITNEVREERNDHFVTYAFGQVAVDLTRNDSASGIDAAGIPIGLNTIWETQTAGNGTLVVKLIHEPTLKDVTNPMGSFTGGETDVEVAFQIQIGL</sequence>
<comment type="caution">
    <text evidence="2">The sequence shown here is derived from an EMBL/GenBank/DDBJ whole genome shotgun (WGS) entry which is preliminary data.</text>
</comment>
<evidence type="ECO:0000256" key="1">
    <source>
        <dbReference type="SAM" id="SignalP"/>
    </source>
</evidence>
<feature type="signal peptide" evidence="1">
    <location>
        <begin position="1"/>
        <end position="21"/>
    </location>
</feature>
<reference evidence="3" key="1">
    <citation type="journal article" date="2019" name="Int. J. Syst. Evol. Microbiol.">
        <title>The Global Catalogue of Microorganisms (GCM) 10K type strain sequencing project: providing services to taxonomists for standard genome sequencing and annotation.</title>
        <authorList>
            <consortium name="The Broad Institute Genomics Platform"/>
            <consortium name="The Broad Institute Genome Sequencing Center for Infectious Disease"/>
            <person name="Wu L."/>
            <person name="Ma J."/>
        </authorList>
    </citation>
    <scope>NUCLEOTIDE SEQUENCE [LARGE SCALE GENOMIC DNA]</scope>
    <source>
        <strain evidence="3">KCTC 42255</strain>
    </source>
</reference>
<proteinExistence type="predicted"/>
<dbReference type="EMBL" id="JBHULZ010000041">
    <property type="protein sequence ID" value="MFD2698051.1"/>
    <property type="molecule type" value="Genomic_DNA"/>
</dbReference>
<evidence type="ECO:0000313" key="2">
    <source>
        <dbReference type="EMBL" id="MFD2698051.1"/>
    </source>
</evidence>
<gene>
    <name evidence="2" type="ORF">ACFSQ0_08615</name>
</gene>
<dbReference type="Proteomes" id="UP001597357">
    <property type="component" value="Unassembled WGS sequence"/>
</dbReference>
<evidence type="ECO:0008006" key="4">
    <source>
        <dbReference type="Google" id="ProtNLM"/>
    </source>
</evidence>
<keyword evidence="1" id="KW-0732">Signal</keyword>
<protein>
    <recommendedName>
        <fullName evidence="4">Type 1 periplasmic binding fold superfamily protein</fullName>
    </recommendedName>
</protein>
<keyword evidence="3" id="KW-1185">Reference proteome</keyword>
<evidence type="ECO:0000313" key="3">
    <source>
        <dbReference type="Proteomes" id="UP001597357"/>
    </source>
</evidence>
<dbReference type="PROSITE" id="PS51257">
    <property type="entry name" value="PROKAR_LIPOPROTEIN"/>
    <property type="match status" value="1"/>
</dbReference>
<dbReference type="RefSeq" id="WP_379046977.1">
    <property type="nucleotide sequence ID" value="NZ_JBHULZ010000041.1"/>
</dbReference>
<organism evidence="2 3">
    <name type="scientific">Mesonia sediminis</name>
    <dbReference type="NCBI Taxonomy" id="1703946"/>
    <lineage>
        <taxon>Bacteria</taxon>
        <taxon>Pseudomonadati</taxon>
        <taxon>Bacteroidota</taxon>
        <taxon>Flavobacteriia</taxon>
        <taxon>Flavobacteriales</taxon>
        <taxon>Flavobacteriaceae</taxon>
        <taxon>Mesonia</taxon>
    </lineage>
</organism>
<name>A0ABW5SE41_9FLAO</name>
<accession>A0ABW5SE41</accession>